<evidence type="ECO:0000313" key="3">
    <source>
        <dbReference type="EMBL" id="ALE02692.1"/>
    </source>
</evidence>
<evidence type="ECO:0000313" key="4">
    <source>
        <dbReference type="Proteomes" id="UP000068905"/>
    </source>
</evidence>
<keyword evidence="1" id="KW-1133">Transmembrane helix</keyword>
<dbReference type="Proteomes" id="UP000068905">
    <property type="component" value="Chromosome"/>
</dbReference>
<feature type="domain" description="Bacteriophage T5 Orf172 DNA-binding" evidence="2">
    <location>
        <begin position="11"/>
        <end position="90"/>
    </location>
</feature>
<dbReference type="AlphaFoldDB" id="A0A0M4M4C4"/>
<sequence length="159" mass="18009">MIGFIYVMSNPAHPGLVKIGQSSKDPEKRRRDLSTTGVLEDFVLEYRALTEDYEDVELEVHRQLIGSRYREDREFFKISPSEAISKIREVAGERIESEKNYSKFVSAAQSQSGDGFKVILIILAIFFLIMMFDALGPVIAGLLMSIVIAGILIYRTKEK</sequence>
<organism evidence="3 4">
    <name type="scientific">Candidatus Pseudothioglobus singularis PS1</name>
    <dbReference type="NCBI Taxonomy" id="1125411"/>
    <lineage>
        <taxon>Bacteria</taxon>
        <taxon>Pseudomonadati</taxon>
        <taxon>Pseudomonadota</taxon>
        <taxon>Gammaproteobacteria</taxon>
        <taxon>Candidatus Pseudothioglobaceae</taxon>
        <taxon>Candidatus Pseudothioglobus</taxon>
    </lineage>
</organism>
<dbReference type="Pfam" id="PF10544">
    <property type="entry name" value="T5orf172"/>
    <property type="match status" value="1"/>
</dbReference>
<dbReference type="SMART" id="SM00974">
    <property type="entry name" value="T5orf172"/>
    <property type="match status" value="1"/>
</dbReference>
<dbReference type="EMBL" id="CP006911">
    <property type="protein sequence ID" value="ALE02692.1"/>
    <property type="molecule type" value="Genomic_DNA"/>
</dbReference>
<feature type="transmembrane region" description="Helical" evidence="1">
    <location>
        <begin position="115"/>
        <end position="132"/>
    </location>
</feature>
<accession>A0A0M4M4C4</accession>
<keyword evidence="4" id="KW-1185">Reference proteome</keyword>
<keyword evidence="1" id="KW-0812">Transmembrane</keyword>
<evidence type="ECO:0000256" key="1">
    <source>
        <dbReference type="SAM" id="Phobius"/>
    </source>
</evidence>
<keyword evidence="1" id="KW-0472">Membrane</keyword>
<feature type="transmembrane region" description="Helical" evidence="1">
    <location>
        <begin position="138"/>
        <end position="154"/>
    </location>
</feature>
<gene>
    <name evidence="3" type="ORF">W908_04525</name>
</gene>
<dbReference type="KEGG" id="tsn:W908_04525"/>
<protein>
    <recommendedName>
        <fullName evidence="2">Bacteriophage T5 Orf172 DNA-binding domain-containing protein</fullName>
    </recommendedName>
</protein>
<dbReference type="RefSeq" id="WP_053820102.1">
    <property type="nucleotide sequence ID" value="NZ_CP006911.1"/>
</dbReference>
<name>A0A0M4M4C4_9GAMM</name>
<dbReference type="InterPro" id="IPR018306">
    <property type="entry name" value="Phage_T5_Orf172_DNA-bd"/>
</dbReference>
<reference evidence="3 4" key="1">
    <citation type="journal article" date="2015" name="Genome Announc.">
        <title>Genome Sequence of 'Candidatus Thioglobus singularis' Strain PS1, a Mixotroph from the SUP05 Clade of Marine Gammaproteobacteria.</title>
        <authorList>
            <person name="Marshall K.T."/>
            <person name="Morris R.M."/>
        </authorList>
    </citation>
    <scope>NUCLEOTIDE SEQUENCE [LARGE SCALE GENOMIC DNA]</scope>
    <source>
        <strain evidence="3 4">PS1</strain>
    </source>
</reference>
<evidence type="ECO:0000259" key="2">
    <source>
        <dbReference type="SMART" id="SM00974"/>
    </source>
</evidence>
<dbReference type="STRING" id="1125411.W908_04525"/>
<proteinExistence type="predicted"/>